<protein>
    <submittedName>
        <fullName evidence="1">Uncharacterized protein</fullName>
    </submittedName>
</protein>
<evidence type="ECO:0000313" key="2">
    <source>
        <dbReference type="Proteomes" id="UP000003781"/>
    </source>
</evidence>
<gene>
    <name evidence="1" type="ORF">CY0110_17657</name>
</gene>
<accession>A3IIL3</accession>
<proteinExistence type="predicted"/>
<evidence type="ECO:0000313" key="1">
    <source>
        <dbReference type="EMBL" id="EAZ93645.1"/>
    </source>
</evidence>
<keyword evidence="2" id="KW-1185">Reference proteome</keyword>
<name>A3IIL3_9CHRO</name>
<comment type="caution">
    <text evidence="1">The sequence shown here is derived from an EMBL/GenBank/DDBJ whole genome shotgun (WGS) entry which is preliminary data.</text>
</comment>
<reference evidence="1 2" key="1">
    <citation type="submission" date="2007-03" db="EMBL/GenBank/DDBJ databases">
        <authorList>
            <person name="Stal L."/>
            <person name="Ferriera S."/>
            <person name="Johnson J."/>
            <person name="Kravitz S."/>
            <person name="Beeson K."/>
            <person name="Sutton G."/>
            <person name="Rogers Y.-H."/>
            <person name="Friedman R."/>
            <person name="Frazier M."/>
            <person name="Venter J.C."/>
        </authorList>
    </citation>
    <scope>NUCLEOTIDE SEQUENCE [LARGE SCALE GENOMIC DNA]</scope>
    <source>
        <strain evidence="1 2">CCY0110</strain>
    </source>
</reference>
<dbReference type="AlphaFoldDB" id="A3IIL3"/>
<organism evidence="1 2">
    <name type="scientific">Crocosphaera chwakensis CCY0110</name>
    <dbReference type="NCBI Taxonomy" id="391612"/>
    <lineage>
        <taxon>Bacteria</taxon>
        <taxon>Bacillati</taxon>
        <taxon>Cyanobacteriota</taxon>
        <taxon>Cyanophyceae</taxon>
        <taxon>Oscillatoriophycideae</taxon>
        <taxon>Chroococcales</taxon>
        <taxon>Aphanothecaceae</taxon>
        <taxon>Crocosphaera</taxon>
        <taxon>Crocosphaera chwakensis</taxon>
    </lineage>
</organism>
<dbReference type="EMBL" id="AAXW01000002">
    <property type="protein sequence ID" value="EAZ93645.1"/>
    <property type="molecule type" value="Genomic_DNA"/>
</dbReference>
<dbReference type="Proteomes" id="UP000003781">
    <property type="component" value="Unassembled WGS sequence"/>
</dbReference>
<sequence length="27" mass="3303">MNLHKWLDRVDKYPLVCCRVGHEPHQQ</sequence>